<accession>A0ABW4AUJ7</accession>
<dbReference type="SUPFAM" id="SSF51735">
    <property type="entry name" value="NAD(P)-binding Rossmann-fold domains"/>
    <property type="match status" value="1"/>
</dbReference>
<dbReference type="Pfam" id="PF00106">
    <property type="entry name" value="adh_short"/>
    <property type="match status" value="1"/>
</dbReference>
<dbReference type="Proteomes" id="UP001597183">
    <property type="component" value="Unassembled WGS sequence"/>
</dbReference>
<dbReference type="InterPro" id="IPR036291">
    <property type="entry name" value="NAD(P)-bd_dom_sf"/>
</dbReference>
<comment type="similarity">
    <text evidence="1">Belongs to the short-chain dehydrogenases/reductases (SDR) family.</text>
</comment>
<dbReference type="EMBL" id="JBHTMK010000082">
    <property type="protein sequence ID" value="MFD1374416.1"/>
    <property type="molecule type" value="Genomic_DNA"/>
</dbReference>
<evidence type="ECO:0000256" key="2">
    <source>
        <dbReference type="ARBA" id="ARBA00023002"/>
    </source>
</evidence>
<evidence type="ECO:0000313" key="4">
    <source>
        <dbReference type="Proteomes" id="UP001597183"/>
    </source>
</evidence>
<gene>
    <name evidence="3" type="ORF">ACFQ5G_54580</name>
</gene>
<keyword evidence="2" id="KW-0560">Oxidoreductase</keyword>
<dbReference type="PROSITE" id="PS00061">
    <property type="entry name" value="ADH_SHORT"/>
    <property type="match status" value="1"/>
</dbReference>
<evidence type="ECO:0000256" key="1">
    <source>
        <dbReference type="ARBA" id="ARBA00006484"/>
    </source>
</evidence>
<dbReference type="PANTHER" id="PTHR44196">
    <property type="entry name" value="DEHYDROGENASE/REDUCTASE SDR FAMILY MEMBER 7B"/>
    <property type="match status" value="1"/>
</dbReference>
<dbReference type="InterPro" id="IPR002347">
    <property type="entry name" value="SDR_fam"/>
</dbReference>
<dbReference type="RefSeq" id="WP_317795798.1">
    <property type="nucleotide sequence ID" value="NZ_AP028461.1"/>
</dbReference>
<organism evidence="3 4">
    <name type="scientific">Actinoplanes sichuanensis</name>
    <dbReference type="NCBI Taxonomy" id="512349"/>
    <lineage>
        <taxon>Bacteria</taxon>
        <taxon>Bacillati</taxon>
        <taxon>Actinomycetota</taxon>
        <taxon>Actinomycetes</taxon>
        <taxon>Micromonosporales</taxon>
        <taxon>Micromonosporaceae</taxon>
        <taxon>Actinoplanes</taxon>
    </lineage>
</organism>
<reference evidence="4" key="1">
    <citation type="journal article" date="2019" name="Int. J. Syst. Evol. Microbiol.">
        <title>The Global Catalogue of Microorganisms (GCM) 10K type strain sequencing project: providing services to taxonomists for standard genome sequencing and annotation.</title>
        <authorList>
            <consortium name="The Broad Institute Genomics Platform"/>
            <consortium name="The Broad Institute Genome Sequencing Center for Infectious Disease"/>
            <person name="Wu L."/>
            <person name="Ma J."/>
        </authorList>
    </citation>
    <scope>NUCLEOTIDE SEQUENCE [LARGE SCALE GENOMIC DNA]</scope>
    <source>
        <strain evidence="4">CCM 7526</strain>
    </source>
</reference>
<dbReference type="InterPro" id="IPR020904">
    <property type="entry name" value="Sc_DH/Rdtase_CS"/>
</dbReference>
<proteinExistence type="inferred from homology"/>
<name>A0ABW4AUJ7_9ACTN</name>
<dbReference type="NCBIfam" id="NF006073">
    <property type="entry name" value="PRK08219.1"/>
    <property type="match status" value="1"/>
</dbReference>
<protein>
    <submittedName>
        <fullName evidence="3">SDR family oxidoreductase</fullName>
    </submittedName>
</protein>
<sequence length="229" mass="23844">MSRTIVITGATGGIGAALVRAAAERGYEVLAAARDSVRLSALCDRVPGAGPLVLDLRDPTDPPASLRALDRLDAVVHCAGIAEVATVEATSYALWLETLTINVAAAAEVTRALLPALRAAEGHVVFVNAAPGLHAVPQWSAYTASKAALRELADSLRKEEAGYGVRVTTVYPGGTATDLLRDVRSAFGDSFDPDRCIQPETLASLVMTVLDMRGDAYVPELAVLPTPGG</sequence>
<dbReference type="PANTHER" id="PTHR44196:SF1">
    <property type="entry name" value="DEHYDROGENASE_REDUCTASE SDR FAMILY MEMBER 7B"/>
    <property type="match status" value="1"/>
</dbReference>
<dbReference type="PRINTS" id="PR00081">
    <property type="entry name" value="GDHRDH"/>
</dbReference>
<keyword evidence="4" id="KW-1185">Reference proteome</keyword>
<dbReference type="Gene3D" id="3.40.50.720">
    <property type="entry name" value="NAD(P)-binding Rossmann-like Domain"/>
    <property type="match status" value="1"/>
</dbReference>
<comment type="caution">
    <text evidence="3">The sequence shown here is derived from an EMBL/GenBank/DDBJ whole genome shotgun (WGS) entry which is preliminary data.</text>
</comment>
<evidence type="ECO:0000313" key="3">
    <source>
        <dbReference type="EMBL" id="MFD1374416.1"/>
    </source>
</evidence>